<dbReference type="EMBL" id="JAUEPT010000066">
    <property type="protein sequence ID" value="KAK0435053.1"/>
    <property type="molecule type" value="Genomic_DNA"/>
</dbReference>
<gene>
    <name evidence="1" type="ORF">EV421DRAFT_1908943</name>
</gene>
<dbReference type="Proteomes" id="UP001175226">
    <property type="component" value="Unassembled WGS sequence"/>
</dbReference>
<name>A0AA39J2T8_9AGAR</name>
<evidence type="ECO:0000313" key="2">
    <source>
        <dbReference type="Proteomes" id="UP001175226"/>
    </source>
</evidence>
<evidence type="ECO:0000313" key="1">
    <source>
        <dbReference type="EMBL" id="KAK0435053.1"/>
    </source>
</evidence>
<sequence>MKLGCDENLGGDNGHTPLDVLYIFGSKVPSGVENEKIDIGALKTLGDEQVQLLATALRGSGSVNSTITNP</sequence>
<reference evidence="1" key="1">
    <citation type="submission" date="2023-06" db="EMBL/GenBank/DDBJ databases">
        <authorList>
            <consortium name="Lawrence Berkeley National Laboratory"/>
            <person name="Ahrendt S."/>
            <person name="Sahu N."/>
            <person name="Indic B."/>
            <person name="Wong-Bajracharya J."/>
            <person name="Merenyi Z."/>
            <person name="Ke H.-M."/>
            <person name="Monk M."/>
            <person name="Kocsube S."/>
            <person name="Drula E."/>
            <person name="Lipzen A."/>
            <person name="Balint B."/>
            <person name="Henrissat B."/>
            <person name="Andreopoulos B."/>
            <person name="Martin F.M."/>
            <person name="Harder C.B."/>
            <person name="Rigling D."/>
            <person name="Ford K.L."/>
            <person name="Foster G.D."/>
            <person name="Pangilinan J."/>
            <person name="Papanicolaou A."/>
            <person name="Barry K."/>
            <person name="LaButti K."/>
            <person name="Viragh M."/>
            <person name="Koriabine M."/>
            <person name="Yan M."/>
            <person name="Riley R."/>
            <person name="Champramary S."/>
            <person name="Plett K.L."/>
            <person name="Tsai I.J."/>
            <person name="Slot J."/>
            <person name="Sipos G."/>
            <person name="Plett J."/>
            <person name="Nagy L.G."/>
            <person name="Grigoriev I.V."/>
        </authorList>
    </citation>
    <scope>NUCLEOTIDE SEQUENCE</scope>
    <source>
        <strain evidence="1">FPL87.14</strain>
    </source>
</reference>
<proteinExistence type="predicted"/>
<dbReference type="AlphaFoldDB" id="A0AA39J2T8"/>
<accession>A0AA39J2T8</accession>
<protein>
    <submittedName>
        <fullName evidence="1">Uncharacterized protein</fullName>
    </submittedName>
</protein>
<keyword evidence="2" id="KW-1185">Reference proteome</keyword>
<comment type="caution">
    <text evidence="1">The sequence shown here is derived from an EMBL/GenBank/DDBJ whole genome shotgun (WGS) entry which is preliminary data.</text>
</comment>
<organism evidence="1 2">
    <name type="scientific">Armillaria borealis</name>
    <dbReference type="NCBI Taxonomy" id="47425"/>
    <lineage>
        <taxon>Eukaryota</taxon>
        <taxon>Fungi</taxon>
        <taxon>Dikarya</taxon>
        <taxon>Basidiomycota</taxon>
        <taxon>Agaricomycotina</taxon>
        <taxon>Agaricomycetes</taxon>
        <taxon>Agaricomycetidae</taxon>
        <taxon>Agaricales</taxon>
        <taxon>Marasmiineae</taxon>
        <taxon>Physalacriaceae</taxon>
        <taxon>Armillaria</taxon>
    </lineage>
</organism>